<dbReference type="AlphaFoldDB" id="A0A2T4AWL5"/>
<keyword evidence="3" id="KW-1185">Reference proteome</keyword>
<organism evidence="2 3">
    <name type="scientific">Trichoderma citrinoviride</name>
    <dbReference type="NCBI Taxonomy" id="58853"/>
    <lineage>
        <taxon>Eukaryota</taxon>
        <taxon>Fungi</taxon>
        <taxon>Dikarya</taxon>
        <taxon>Ascomycota</taxon>
        <taxon>Pezizomycotina</taxon>
        <taxon>Sordariomycetes</taxon>
        <taxon>Hypocreomycetidae</taxon>
        <taxon>Hypocreales</taxon>
        <taxon>Hypocreaceae</taxon>
        <taxon>Trichoderma</taxon>
    </lineage>
</organism>
<gene>
    <name evidence="2" type="ORF">BBK36DRAFT_1164102</name>
</gene>
<dbReference type="GeneID" id="36602731"/>
<protein>
    <submittedName>
        <fullName evidence="2">Uncharacterized protein</fullName>
    </submittedName>
</protein>
<feature type="compositionally biased region" description="Basic and acidic residues" evidence="1">
    <location>
        <begin position="106"/>
        <end position="121"/>
    </location>
</feature>
<proteinExistence type="predicted"/>
<evidence type="ECO:0000256" key="1">
    <source>
        <dbReference type="SAM" id="MobiDB-lite"/>
    </source>
</evidence>
<evidence type="ECO:0000313" key="3">
    <source>
        <dbReference type="Proteomes" id="UP000241546"/>
    </source>
</evidence>
<feature type="region of interest" description="Disordered" evidence="1">
    <location>
        <begin position="1"/>
        <end position="83"/>
    </location>
</feature>
<feature type="region of interest" description="Disordered" evidence="1">
    <location>
        <begin position="98"/>
        <end position="121"/>
    </location>
</feature>
<dbReference type="EMBL" id="KZ680625">
    <property type="protein sequence ID" value="PTB61378.1"/>
    <property type="molecule type" value="Genomic_DNA"/>
</dbReference>
<dbReference type="Proteomes" id="UP000241546">
    <property type="component" value="Unassembled WGS sequence"/>
</dbReference>
<dbReference type="RefSeq" id="XP_024744698.1">
    <property type="nucleotide sequence ID" value="XM_024894613.1"/>
</dbReference>
<accession>A0A2T4AWL5</accession>
<feature type="non-terminal residue" evidence="2">
    <location>
        <position position="121"/>
    </location>
</feature>
<name>A0A2T4AWL5_9HYPO</name>
<feature type="compositionally biased region" description="Polar residues" evidence="1">
    <location>
        <begin position="48"/>
        <end position="59"/>
    </location>
</feature>
<sequence length="121" mass="13563">MSARDSEFPSAQSDGSRHSRHMPARASLAVRQREETHSSTGAKRKRTNTTSAGGASPASTMDDDDLDDVYDPDQPLEERRKVQQGFRDLLRNITEHSEEYLQGDSHGLHETILRANELSKQ</sequence>
<evidence type="ECO:0000313" key="2">
    <source>
        <dbReference type="EMBL" id="PTB61378.1"/>
    </source>
</evidence>
<feature type="compositionally biased region" description="Acidic residues" evidence="1">
    <location>
        <begin position="61"/>
        <end position="75"/>
    </location>
</feature>
<reference evidence="3" key="1">
    <citation type="submission" date="2016-07" db="EMBL/GenBank/DDBJ databases">
        <title>Multiple horizontal gene transfer events from other fungi enriched the ability of initially mycotrophic Trichoderma (Ascomycota) to feed on dead plant biomass.</title>
        <authorList>
            <consortium name="DOE Joint Genome Institute"/>
            <person name="Atanasova L."/>
            <person name="Chenthamara K."/>
            <person name="Zhang J."/>
            <person name="Grujic M."/>
            <person name="Henrissat B."/>
            <person name="Kuo A."/>
            <person name="Aerts A."/>
            <person name="Salamov A."/>
            <person name="Lipzen A."/>
            <person name="Labutti K."/>
            <person name="Barry K."/>
            <person name="Miao Y."/>
            <person name="Rahimi M.J."/>
            <person name="Shen Q."/>
            <person name="Grigoriev I.V."/>
            <person name="Kubicek C.P."/>
            <person name="Druzhinina I.S."/>
        </authorList>
    </citation>
    <scope>NUCLEOTIDE SEQUENCE [LARGE SCALE GENOMIC DNA]</scope>
    <source>
        <strain evidence="3">TUCIM 6016</strain>
    </source>
</reference>